<reference evidence="1 2" key="1">
    <citation type="submission" date="2016-11" db="EMBL/GenBank/DDBJ databases">
        <authorList>
            <person name="Jaros S."/>
            <person name="Januszkiewicz K."/>
            <person name="Wedrychowicz H."/>
        </authorList>
    </citation>
    <scope>NUCLEOTIDE SEQUENCE [LARGE SCALE GENOMIC DNA]</scope>
    <source>
        <strain evidence="1 2">DSM 18119</strain>
    </source>
</reference>
<proteinExistence type="predicted"/>
<name>A0A1M5DJI1_9BACT</name>
<organism evidence="1 2">
    <name type="scientific">Flavisolibacter ginsengisoli DSM 18119</name>
    <dbReference type="NCBI Taxonomy" id="1121884"/>
    <lineage>
        <taxon>Bacteria</taxon>
        <taxon>Pseudomonadati</taxon>
        <taxon>Bacteroidota</taxon>
        <taxon>Chitinophagia</taxon>
        <taxon>Chitinophagales</taxon>
        <taxon>Chitinophagaceae</taxon>
        <taxon>Flavisolibacter</taxon>
    </lineage>
</organism>
<keyword evidence="2" id="KW-1185">Reference proteome</keyword>
<evidence type="ECO:0000313" key="2">
    <source>
        <dbReference type="Proteomes" id="UP000184048"/>
    </source>
</evidence>
<dbReference type="Proteomes" id="UP000184048">
    <property type="component" value="Unassembled WGS sequence"/>
</dbReference>
<gene>
    <name evidence="1" type="ORF">SAMN02745131_03258</name>
</gene>
<evidence type="ECO:0000313" key="1">
    <source>
        <dbReference type="EMBL" id="SHF67188.1"/>
    </source>
</evidence>
<dbReference type="AlphaFoldDB" id="A0A1M5DJI1"/>
<protein>
    <submittedName>
        <fullName evidence="1">Uncharacterized protein</fullName>
    </submittedName>
</protein>
<accession>A0A1M5DJI1</accession>
<sequence>MCIGGKYFYRNGEQNYAKKLAHCNHSTRAKYSFYKL</sequence>
<dbReference type="EMBL" id="FQUU01000015">
    <property type="protein sequence ID" value="SHF67188.1"/>
    <property type="molecule type" value="Genomic_DNA"/>
</dbReference>